<dbReference type="CDD" id="cd00293">
    <property type="entry name" value="USP-like"/>
    <property type="match status" value="1"/>
</dbReference>
<feature type="domain" description="UspA" evidence="1">
    <location>
        <begin position="2"/>
        <end position="123"/>
    </location>
</feature>
<proteinExistence type="predicted"/>
<dbReference type="InterPro" id="IPR006016">
    <property type="entry name" value="UspA"/>
</dbReference>
<gene>
    <name evidence="2" type="ORF">WQE_42854</name>
</gene>
<keyword evidence="3" id="KW-1185">Reference proteome</keyword>
<evidence type="ECO:0000259" key="1">
    <source>
        <dbReference type="Pfam" id="PF00582"/>
    </source>
</evidence>
<organism evidence="2 3">
    <name type="scientific">Paraburkholderia hospita</name>
    <dbReference type="NCBI Taxonomy" id="169430"/>
    <lineage>
        <taxon>Bacteria</taxon>
        <taxon>Pseudomonadati</taxon>
        <taxon>Pseudomonadota</taxon>
        <taxon>Betaproteobacteria</taxon>
        <taxon>Burkholderiales</taxon>
        <taxon>Burkholderiaceae</taxon>
        <taxon>Paraburkholderia</taxon>
    </lineage>
</organism>
<dbReference type="Proteomes" id="UP000004980">
    <property type="component" value="Unassembled WGS sequence"/>
</dbReference>
<comment type="caution">
    <text evidence="2">The sequence shown here is derived from an EMBL/GenBank/DDBJ whole genome shotgun (WGS) entry which is preliminary data.</text>
</comment>
<dbReference type="Gene3D" id="3.40.50.620">
    <property type="entry name" value="HUPs"/>
    <property type="match status" value="1"/>
</dbReference>
<dbReference type="EMBL" id="AKAU01000261">
    <property type="protein sequence ID" value="EIM94739.1"/>
    <property type="molecule type" value="Genomic_DNA"/>
</dbReference>
<evidence type="ECO:0000313" key="3">
    <source>
        <dbReference type="Proteomes" id="UP000004980"/>
    </source>
</evidence>
<sequence length="127" mass="13708">MALRQGAILAQELGAETYLLAVLDDSGWTQGFDAPPIDMRDIQQQAAREILQEGVSDLASLGVFANGHLTIGQPLIQIPLLADELKVDLIVLGHHKRAGLARWWAGNTDSRLLDRVSCSVLVVIDAA</sequence>
<name>A0ABP2PAG0_9BURK</name>
<dbReference type="InterPro" id="IPR014729">
    <property type="entry name" value="Rossmann-like_a/b/a_fold"/>
</dbReference>
<dbReference type="Pfam" id="PF00582">
    <property type="entry name" value="Usp"/>
    <property type="match status" value="1"/>
</dbReference>
<accession>A0ABP2PAG0</accession>
<reference evidence="2 3" key="1">
    <citation type="journal article" date="2012" name="J. Bacteriol.">
        <title>Draft Genome Sequence of the Soil Bacterium Burkholderia terrae Strain BS001, Which Interacts with Fungal Surface Structures.</title>
        <authorList>
            <person name="Nazir R."/>
            <person name="Hansen M.A."/>
            <person name="Sorensen S."/>
            <person name="van Elsas J.D."/>
        </authorList>
    </citation>
    <scope>NUCLEOTIDE SEQUENCE [LARGE SCALE GENOMIC DNA]</scope>
    <source>
        <strain evidence="2 3">BS001</strain>
    </source>
</reference>
<protein>
    <submittedName>
        <fullName evidence="2">UspA domain-containing protein</fullName>
    </submittedName>
</protein>
<dbReference type="SUPFAM" id="SSF52402">
    <property type="entry name" value="Adenine nucleotide alpha hydrolases-like"/>
    <property type="match status" value="1"/>
</dbReference>
<evidence type="ECO:0000313" key="2">
    <source>
        <dbReference type="EMBL" id="EIM94739.1"/>
    </source>
</evidence>